<proteinExistence type="predicted"/>
<dbReference type="EMBL" id="KN122248">
    <property type="protein sequence ID" value="KFO31671.1"/>
    <property type="molecule type" value="Genomic_DNA"/>
</dbReference>
<feature type="region of interest" description="Disordered" evidence="1">
    <location>
        <begin position="224"/>
        <end position="284"/>
    </location>
</feature>
<sequence>MVTMLTNKENAPISFILKGNLLQHVGSGYLAKRNEPEVTATTLAFLGRPQSGSGHFMGEAPPCTAASGASRRDYHDRPPPPARRKWGTQRGEKRGLPPNAKVVGSVTQYLDLFSSDAGQAAGAAQRGRSSPSSVLLPGDHEGQGVRRGENRRRNAWVDRAHTENTSAQRARSCEAGAACPAAGLPPHPPPPSPPAPPSPVCGTRLLSGAGFSLPLLSGVASTWREGSGNATGLFPPSPPPRTSDPGAGAATAVTGSHGPTPRTLAPAASQPGPQNQHVATRSRK</sequence>
<keyword evidence="3" id="KW-1185">Reference proteome</keyword>
<name>A0A091E911_FUKDA</name>
<evidence type="ECO:0000313" key="3">
    <source>
        <dbReference type="Proteomes" id="UP000028990"/>
    </source>
</evidence>
<dbReference type="AlphaFoldDB" id="A0A091E911"/>
<dbReference type="Proteomes" id="UP000028990">
    <property type="component" value="Unassembled WGS sequence"/>
</dbReference>
<evidence type="ECO:0000256" key="1">
    <source>
        <dbReference type="SAM" id="MobiDB-lite"/>
    </source>
</evidence>
<feature type="region of interest" description="Disordered" evidence="1">
    <location>
        <begin position="52"/>
        <end position="100"/>
    </location>
</feature>
<feature type="compositionally biased region" description="Low complexity" evidence="1">
    <location>
        <begin position="121"/>
        <end position="133"/>
    </location>
</feature>
<organism evidence="2 3">
    <name type="scientific">Fukomys damarensis</name>
    <name type="common">Damaraland mole rat</name>
    <name type="synonym">Cryptomys damarensis</name>
    <dbReference type="NCBI Taxonomy" id="885580"/>
    <lineage>
        <taxon>Eukaryota</taxon>
        <taxon>Metazoa</taxon>
        <taxon>Chordata</taxon>
        <taxon>Craniata</taxon>
        <taxon>Vertebrata</taxon>
        <taxon>Euteleostomi</taxon>
        <taxon>Mammalia</taxon>
        <taxon>Eutheria</taxon>
        <taxon>Euarchontoglires</taxon>
        <taxon>Glires</taxon>
        <taxon>Rodentia</taxon>
        <taxon>Hystricomorpha</taxon>
        <taxon>Bathyergidae</taxon>
        <taxon>Fukomys</taxon>
    </lineage>
</organism>
<feature type="compositionally biased region" description="Polar residues" evidence="1">
    <location>
        <begin position="271"/>
        <end position="284"/>
    </location>
</feature>
<reference evidence="2 3" key="1">
    <citation type="submission" date="2013-11" db="EMBL/GenBank/DDBJ databases">
        <title>The Damaraland mole rat (Fukomys damarensis) genome and evolution of African mole rats.</title>
        <authorList>
            <person name="Gladyshev V.N."/>
            <person name="Fang X."/>
        </authorList>
    </citation>
    <scope>NUCLEOTIDE SEQUENCE [LARGE SCALE GENOMIC DNA]</scope>
    <source>
        <tissue evidence="2">Liver</tissue>
    </source>
</reference>
<feature type="compositionally biased region" description="Pro residues" evidence="1">
    <location>
        <begin position="183"/>
        <end position="199"/>
    </location>
</feature>
<gene>
    <name evidence="2" type="ORF">H920_06870</name>
</gene>
<feature type="compositionally biased region" description="Basic and acidic residues" evidence="1">
    <location>
        <begin position="138"/>
        <end position="162"/>
    </location>
</feature>
<accession>A0A091E911</accession>
<feature type="region of interest" description="Disordered" evidence="1">
    <location>
        <begin position="121"/>
        <end position="202"/>
    </location>
</feature>
<evidence type="ECO:0000313" key="2">
    <source>
        <dbReference type="EMBL" id="KFO31671.1"/>
    </source>
</evidence>
<protein>
    <submittedName>
        <fullName evidence="2">Uncharacterized protein</fullName>
    </submittedName>
</protein>